<dbReference type="InterPro" id="IPR011993">
    <property type="entry name" value="PH-like_dom_sf"/>
</dbReference>
<dbReference type="Pfam" id="PF02174">
    <property type="entry name" value="IRS"/>
    <property type="match status" value="1"/>
</dbReference>
<dbReference type="GO" id="GO:0005178">
    <property type="term" value="F:integrin binding"/>
    <property type="evidence" value="ECO:0007669"/>
    <property type="project" value="TreeGrafter"/>
</dbReference>
<dbReference type="GO" id="GO:0098609">
    <property type="term" value="P:cell-cell adhesion"/>
    <property type="evidence" value="ECO:0007669"/>
    <property type="project" value="TreeGrafter"/>
</dbReference>
<dbReference type="AlphaFoldDB" id="A0AAD4N0N7"/>
<evidence type="ECO:0000259" key="2">
    <source>
        <dbReference type="PROSITE" id="PS50057"/>
    </source>
</evidence>
<dbReference type="CDD" id="cd10569">
    <property type="entry name" value="FERM_C_Talin"/>
    <property type="match status" value="1"/>
</dbReference>
<evidence type="ECO:0000313" key="3">
    <source>
        <dbReference type="EMBL" id="KAI1707689.1"/>
    </source>
</evidence>
<dbReference type="PANTHER" id="PTHR19981">
    <property type="entry name" value="TALIN"/>
    <property type="match status" value="1"/>
</dbReference>
<dbReference type="InterPro" id="IPR014352">
    <property type="entry name" value="FERM/acyl-CoA-bd_prot_sf"/>
</dbReference>
<dbReference type="Proteomes" id="UP001201812">
    <property type="component" value="Unassembled WGS sequence"/>
</dbReference>
<gene>
    <name evidence="3" type="ORF">DdX_12242</name>
</gene>
<dbReference type="Gene3D" id="2.30.29.30">
    <property type="entry name" value="Pleckstrin-homology domain (PH domain)/Phosphotyrosine-binding domain (PTB)"/>
    <property type="match status" value="1"/>
</dbReference>
<dbReference type="Gene3D" id="1.20.80.10">
    <property type="match status" value="1"/>
</dbReference>
<dbReference type="GO" id="GO:0005737">
    <property type="term" value="C:cytoplasm"/>
    <property type="evidence" value="ECO:0007669"/>
    <property type="project" value="TreeGrafter"/>
</dbReference>
<dbReference type="Gene3D" id="3.10.20.90">
    <property type="entry name" value="Phosphatidylinositol 3-kinase Catalytic Subunit, Chain A, domain 1"/>
    <property type="match status" value="2"/>
</dbReference>
<dbReference type="InterPro" id="IPR000299">
    <property type="entry name" value="FERM_domain"/>
</dbReference>
<feature type="domain" description="FERM" evidence="2">
    <location>
        <begin position="97"/>
        <end position="376"/>
    </location>
</feature>
<dbReference type="PANTHER" id="PTHR19981:SF1">
    <property type="entry name" value="RHEA, ISOFORM B"/>
    <property type="match status" value="1"/>
</dbReference>
<evidence type="ECO:0000256" key="1">
    <source>
        <dbReference type="SAM" id="MobiDB-lite"/>
    </source>
</evidence>
<dbReference type="CDD" id="cd14473">
    <property type="entry name" value="FERM_B-lobe"/>
    <property type="match status" value="1"/>
</dbReference>
<dbReference type="InterPro" id="IPR002404">
    <property type="entry name" value="IRS_PTB"/>
</dbReference>
<evidence type="ECO:0000313" key="4">
    <source>
        <dbReference type="Proteomes" id="UP001201812"/>
    </source>
</evidence>
<dbReference type="FunFam" id="2.30.29.30:FF:000028">
    <property type="entry name" value="Talin 2"/>
    <property type="match status" value="1"/>
</dbReference>
<proteinExistence type="predicted"/>
<dbReference type="SUPFAM" id="SSF47031">
    <property type="entry name" value="Second domain of FERM"/>
    <property type="match status" value="1"/>
</dbReference>
<dbReference type="GO" id="GO:0030036">
    <property type="term" value="P:actin cytoskeleton organization"/>
    <property type="evidence" value="ECO:0007669"/>
    <property type="project" value="TreeGrafter"/>
</dbReference>
<organism evidence="3 4">
    <name type="scientific">Ditylenchus destructor</name>
    <dbReference type="NCBI Taxonomy" id="166010"/>
    <lineage>
        <taxon>Eukaryota</taxon>
        <taxon>Metazoa</taxon>
        <taxon>Ecdysozoa</taxon>
        <taxon>Nematoda</taxon>
        <taxon>Chromadorea</taxon>
        <taxon>Rhabditida</taxon>
        <taxon>Tylenchina</taxon>
        <taxon>Tylenchomorpha</taxon>
        <taxon>Sphaerularioidea</taxon>
        <taxon>Anguinidae</taxon>
        <taxon>Anguininae</taxon>
        <taxon>Ditylenchus</taxon>
    </lineage>
</organism>
<name>A0AAD4N0N7_9BILA</name>
<dbReference type="GO" id="GO:0005925">
    <property type="term" value="C:focal adhesion"/>
    <property type="evidence" value="ECO:0007669"/>
    <property type="project" value="TreeGrafter"/>
</dbReference>
<dbReference type="InterPro" id="IPR019748">
    <property type="entry name" value="FERM_central"/>
</dbReference>
<reference evidence="3" key="1">
    <citation type="submission" date="2022-01" db="EMBL/GenBank/DDBJ databases">
        <title>Genome Sequence Resource for Two Populations of Ditylenchus destructor, the Migratory Endoparasitic Phytonematode.</title>
        <authorList>
            <person name="Zhang H."/>
            <person name="Lin R."/>
            <person name="Xie B."/>
        </authorList>
    </citation>
    <scope>NUCLEOTIDE SEQUENCE</scope>
    <source>
        <strain evidence="3">BazhouSP</strain>
    </source>
</reference>
<sequence length="395" mass="45793">MGVLTLHVEFRERGIKKTMQFNPRMVVYDACRLIRDELGPLNDNPNNYGLFATKCVWMENGRTLKYYLIRNGDTLEYKNKFHHTNGVTNGDKNGYQRDPRAHSVGGRPDAQNGKDKRFDNTFVNTIGRKKEKQIQQLRAKLHTDEEWVDQSKTLREQNIGENEELILRRKFFFSDTNVDTRDPVQLNLLYLQCRDGVLKGLHPVSRETAIKLAALQCYIEYGPLQEGVQHSVDAKNLLPKEYAKGKEHEKNIVQEYRELMYEDSAAPKKKYCELCQSLPTYGVTFFLVKEKLPGKNRRIPRLLGVNKDSVMRVDERTKAVLKDWPLEQVRRWAASNKTFTLDFGDYKDGYYSVQTLDGEKICQSFAGYIDIIMKKKRTADHTGIEGDEGSTFKEK</sequence>
<dbReference type="InterPro" id="IPR032425">
    <property type="entry name" value="FERM_f0"/>
</dbReference>
<dbReference type="SMART" id="SM01244">
    <property type="entry name" value="IRS"/>
    <property type="match status" value="1"/>
</dbReference>
<dbReference type="InterPro" id="IPR019747">
    <property type="entry name" value="FERM_CS"/>
</dbReference>
<dbReference type="GO" id="GO:0005886">
    <property type="term" value="C:plasma membrane"/>
    <property type="evidence" value="ECO:0007669"/>
    <property type="project" value="TreeGrafter"/>
</dbReference>
<dbReference type="Pfam" id="PF16511">
    <property type="entry name" value="FERM_f0"/>
    <property type="match status" value="1"/>
</dbReference>
<dbReference type="PROSITE" id="PS00660">
    <property type="entry name" value="FERM_1"/>
    <property type="match status" value="1"/>
</dbReference>
<dbReference type="SUPFAM" id="SSF50729">
    <property type="entry name" value="PH domain-like"/>
    <property type="match status" value="1"/>
</dbReference>
<dbReference type="EMBL" id="JAKKPZ010000039">
    <property type="protein sequence ID" value="KAI1707689.1"/>
    <property type="molecule type" value="Genomic_DNA"/>
</dbReference>
<dbReference type="PROSITE" id="PS50057">
    <property type="entry name" value="FERM_3"/>
    <property type="match status" value="1"/>
</dbReference>
<dbReference type="CDD" id="cd17089">
    <property type="entry name" value="FERM_F0_TLN"/>
    <property type="match status" value="1"/>
</dbReference>
<feature type="region of interest" description="Disordered" evidence="1">
    <location>
        <begin position="83"/>
        <end position="117"/>
    </location>
</feature>
<dbReference type="InterPro" id="IPR019749">
    <property type="entry name" value="Band_41_domain"/>
</dbReference>
<protein>
    <submittedName>
        <fullName evidence="3">FERM central domain-containing protein</fullName>
    </submittedName>
</protein>
<accession>A0AAD4N0N7</accession>
<comment type="caution">
    <text evidence="3">The sequence shown here is derived from an EMBL/GenBank/DDBJ whole genome shotgun (WGS) entry which is preliminary data.</text>
</comment>
<dbReference type="SMART" id="SM00295">
    <property type="entry name" value="B41"/>
    <property type="match status" value="1"/>
</dbReference>
<keyword evidence="4" id="KW-1185">Reference proteome</keyword>
<dbReference type="InterPro" id="IPR035963">
    <property type="entry name" value="FERM_2"/>
</dbReference>